<evidence type="ECO:0000256" key="5">
    <source>
        <dbReference type="ARBA" id="ARBA00023002"/>
    </source>
</evidence>
<dbReference type="Gene3D" id="3.90.180.10">
    <property type="entry name" value="Medium-chain alcohol dehydrogenases, catalytic domain"/>
    <property type="match status" value="1"/>
</dbReference>
<dbReference type="GeneID" id="78121906"/>
<dbReference type="AlphaFoldDB" id="A0A3R8RNJ1"/>
<reference evidence="8 9" key="1">
    <citation type="submission" date="2018-07" db="EMBL/GenBank/DDBJ databases">
        <title>Brachybacteriurn paraconglorneratum KCTC 9916.</title>
        <authorList>
            <person name="Li Y."/>
        </authorList>
    </citation>
    <scope>NUCLEOTIDE SEQUENCE [LARGE SCALE GENOMIC DNA]</scope>
    <source>
        <strain evidence="8 9">KCTC 9916</strain>
    </source>
</reference>
<dbReference type="Pfam" id="PF00107">
    <property type="entry name" value="ADH_zinc_N"/>
    <property type="match status" value="1"/>
</dbReference>
<dbReference type="Proteomes" id="UP000274327">
    <property type="component" value="Unassembled WGS sequence"/>
</dbReference>
<organism evidence="8 9">
    <name type="scientific">Brachybacterium paraconglomeratum</name>
    <dbReference type="NCBI Taxonomy" id="173362"/>
    <lineage>
        <taxon>Bacteria</taxon>
        <taxon>Bacillati</taxon>
        <taxon>Actinomycetota</taxon>
        <taxon>Actinomycetes</taxon>
        <taxon>Micrococcales</taxon>
        <taxon>Dermabacteraceae</taxon>
        <taxon>Brachybacterium</taxon>
    </lineage>
</organism>
<evidence type="ECO:0000313" key="8">
    <source>
        <dbReference type="EMBL" id="RRR17823.1"/>
    </source>
</evidence>
<evidence type="ECO:0000256" key="1">
    <source>
        <dbReference type="ARBA" id="ARBA00001947"/>
    </source>
</evidence>
<keyword evidence="9" id="KW-1185">Reference proteome</keyword>
<dbReference type="GO" id="GO:0016491">
    <property type="term" value="F:oxidoreductase activity"/>
    <property type="evidence" value="ECO:0007669"/>
    <property type="project" value="UniProtKB-KW"/>
</dbReference>
<evidence type="ECO:0000256" key="3">
    <source>
        <dbReference type="ARBA" id="ARBA00022723"/>
    </source>
</evidence>
<dbReference type="PANTHER" id="PTHR43161:SF9">
    <property type="entry name" value="SORBITOL DEHYDROGENASE"/>
    <property type="match status" value="1"/>
</dbReference>
<dbReference type="Gene3D" id="3.40.50.720">
    <property type="entry name" value="NAD(P)-binding Rossmann-like Domain"/>
    <property type="match status" value="1"/>
</dbReference>
<sequence>MRSLEIHAPGDLRLVEKEPTAPGPGQVRLAVEYGGICGSDLGYWRTGVSGTAVMKRPFVLGHEISGRIEELGEGVTGLAVGQGVTVHPARTRSPLPEELVGRENLHPDLTYFGSAAQDPHTDGAFAQSLTVDADQIVPLPEGLSTRRAVLAEPLGVAMHAVTRAGDLTGKHVLVSGCGPVGLLVVLAARAAGAAHITAVDLAEAARERALALGADEALESTDGMDQRISVAFEASGAPASLDGILRSIARAAIVVQVGNLPPTPVSVTLGPVVSKELDYRGTYRFVAEIEQAVQLLASSEVAEQVISDEFALEDAQAAFEAAAGRGSSKVVLTFA</sequence>
<keyword evidence="3 6" id="KW-0479">Metal-binding</keyword>
<comment type="caution">
    <text evidence="8">The sequence shown here is derived from an EMBL/GenBank/DDBJ whole genome shotgun (WGS) entry which is preliminary data.</text>
</comment>
<dbReference type="InterPro" id="IPR013149">
    <property type="entry name" value="ADH-like_C"/>
</dbReference>
<dbReference type="SMART" id="SM00829">
    <property type="entry name" value="PKS_ER"/>
    <property type="match status" value="1"/>
</dbReference>
<accession>A0A3R8RNJ1</accession>
<keyword evidence="5" id="KW-0560">Oxidoreductase</keyword>
<dbReference type="InterPro" id="IPR013154">
    <property type="entry name" value="ADH-like_N"/>
</dbReference>
<protein>
    <submittedName>
        <fullName evidence="8">L-idonate 5-dehydrogenase</fullName>
    </submittedName>
</protein>
<dbReference type="InterPro" id="IPR002328">
    <property type="entry name" value="ADH_Zn_CS"/>
</dbReference>
<evidence type="ECO:0000256" key="2">
    <source>
        <dbReference type="ARBA" id="ARBA00008072"/>
    </source>
</evidence>
<dbReference type="RefSeq" id="WP_126988267.1">
    <property type="nucleotide sequence ID" value="NZ_ML133858.1"/>
</dbReference>
<dbReference type="EMBL" id="QOCI01000010">
    <property type="protein sequence ID" value="RRR17823.1"/>
    <property type="molecule type" value="Genomic_DNA"/>
</dbReference>
<dbReference type="SUPFAM" id="SSF51735">
    <property type="entry name" value="NAD(P)-binding Rossmann-fold domains"/>
    <property type="match status" value="1"/>
</dbReference>
<dbReference type="InterPro" id="IPR036291">
    <property type="entry name" value="NAD(P)-bd_dom_sf"/>
</dbReference>
<name>A0A3R8RNJ1_9MICO</name>
<dbReference type="GO" id="GO:0008270">
    <property type="term" value="F:zinc ion binding"/>
    <property type="evidence" value="ECO:0007669"/>
    <property type="project" value="InterPro"/>
</dbReference>
<dbReference type="InterPro" id="IPR020843">
    <property type="entry name" value="ER"/>
</dbReference>
<dbReference type="InterPro" id="IPR011032">
    <property type="entry name" value="GroES-like_sf"/>
</dbReference>
<dbReference type="Pfam" id="PF08240">
    <property type="entry name" value="ADH_N"/>
    <property type="match status" value="1"/>
</dbReference>
<gene>
    <name evidence="8" type="ORF">DS079_12825</name>
</gene>
<feature type="domain" description="Enoyl reductase (ER)" evidence="7">
    <location>
        <begin position="7"/>
        <end position="332"/>
    </location>
</feature>
<dbReference type="SUPFAM" id="SSF50129">
    <property type="entry name" value="GroES-like"/>
    <property type="match status" value="1"/>
</dbReference>
<dbReference type="PANTHER" id="PTHR43161">
    <property type="entry name" value="SORBITOL DEHYDROGENASE"/>
    <property type="match status" value="1"/>
</dbReference>
<evidence type="ECO:0000259" key="7">
    <source>
        <dbReference type="SMART" id="SM00829"/>
    </source>
</evidence>
<keyword evidence="4 6" id="KW-0862">Zinc</keyword>
<evidence type="ECO:0000256" key="6">
    <source>
        <dbReference type="RuleBase" id="RU361277"/>
    </source>
</evidence>
<dbReference type="CDD" id="cd08232">
    <property type="entry name" value="idonate-5-DH"/>
    <property type="match status" value="1"/>
</dbReference>
<dbReference type="PROSITE" id="PS00059">
    <property type="entry name" value="ADH_ZINC"/>
    <property type="match status" value="1"/>
</dbReference>
<evidence type="ECO:0000256" key="4">
    <source>
        <dbReference type="ARBA" id="ARBA00022833"/>
    </source>
</evidence>
<evidence type="ECO:0000313" key="9">
    <source>
        <dbReference type="Proteomes" id="UP000274327"/>
    </source>
</evidence>
<proteinExistence type="inferred from homology"/>
<comment type="similarity">
    <text evidence="2 6">Belongs to the zinc-containing alcohol dehydrogenase family.</text>
</comment>
<comment type="cofactor">
    <cofactor evidence="1 6">
        <name>Zn(2+)</name>
        <dbReference type="ChEBI" id="CHEBI:29105"/>
    </cofactor>
</comment>